<name>A0AAD6QX42_9ROSI</name>
<accession>A0AAD6QX42</accession>
<proteinExistence type="predicted"/>
<keyword evidence="2" id="KW-1185">Reference proteome</keyword>
<reference evidence="1" key="1">
    <citation type="journal article" date="2023" name="Mol. Ecol. Resour.">
        <title>Chromosome-level genome assembly of a triploid poplar Populus alba 'Berolinensis'.</title>
        <authorList>
            <person name="Chen S."/>
            <person name="Yu Y."/>
            <person name="Wang X."/>
            <person name="Wang S."/>
            <person name="Zhang T."/>
            <person name="Zhou Y."/>
            <person name="He R."/>
            <person name="Meng N."/>
            <person name="Wang Y."/>
            <person name="Liu W."/>
            <person name="Liu Z."/>
            <person name="Liu J."/>
            <person name="Guo Q."/>
            <person name="Huang H."/>
            <person name="Sederoff R.R."/>
            <person name="Wang G."/>
            <person name="Qu G."/>
            <person name="Chen S."/>
        </authorList>
    </citation>
    <scope>NUCLEOTIDE SEQUENCE</scope>
    <source>
        <strain evidence="1">SC-2020</strain>
    </source>
</reference>
<evidence type="ECO:0000313" key="2">
    <source>
        <dbReference type="Proteomes" id="UP001164929"/>
    </source>
</evidence>
<gene>
    <name evidence="1" type="ORF">NC653_014431</name>
</gene>
<dbReference type="AlphaFoldDB" id="A0AAD6QX42"/>
<sequence length="23" mass="2456">MACTNGGGYMIFGALEKHIVTLE</sequence>
<evidence type="ECO:0000313" key="1">
    <source>
        <dbReference type="EMBL" id="KAJ6998226.1"/>
    </source>
</evidence>
<comment type="caution">
    <text evidence="1">The sequence shown here is derived from an EMBL/GenBank/DDBJ whole genome shotgun (WGS) entry which is preliminary data.</text>
</comment>
<protein>
    <submittedName>
        <fullName evidence="1">Uncharacterized protein</fullName>
    </submittedName>
</protein>
<dbReference type="EMBL" id="JAQIZT010000005">
    <property type="protein sequence ID" value="KAJ6998226.1"/>
    <property type="molecule type" value="Genomic_DNA"/>
</dbReference>
<dbReference type="Proteomes" id="UP001164929">
    <property type="component" value="Chromosome 5"/>
</dbReference>
<organism evidence="1 2">
    <name type="scientific">Populus alba x Populus x berolinensis</name>
    <dbReference type="NCBI Taxonomy" id="444605"/>
    <lineage>
        <taxon>Eukaryota</taxon>
        <taxon>Viridiplantae</taxon>
        <taxon>Streptophyta</taxon>
        <taxon>Embryophyta</taxon>
        <taxon>Tracheophyta</taxon>
        <taxon>Spermatophyta</taxon>
        <taxon>Magnoliopsida</taxon>
        <taxon>eudicotyledons</taxon>
        <taxon>Gunneridae</taxon>
        <taxon>Pentapetalae</taxon>
        <taxon>rosids</taxon>
        <taxon>fabids</taxon>
        <taxon>Malpighiales</taxon>
        <taxon>Salicaceae</taxon>
        <taxon>Saliceae</taxon>
        <taxon>Populus</taxon>
    </lineage>
</organism>